<evidence type="ECO:0000313" key="2">
    <source>
        <dbReference type="EMBL" id="GKT43426.1"/>
    </source>
</evidence>
<sequence>MDTTGLSVASTMAGTSAISNETLLRPSPASRRLLWTLNGPLESAIQVAPDQYYKPGDVMEPYFRLSEVNIAPSWHPVSRESLMVPQVPAVTVRIECLDDWEQLWVELNRYCLDTKNDPQRPRAKDVQLEVTKTAGSEFLTIHEYVSAVHPWLMGMRERLLYALGKTDGKGVPWSPKTKLAVMHFGHGPLFIDTEDRWAYRRREPNLEPRRQKTMAESMEASRKVAERMLARSVARVRELERLRQENNNN</sequence>
<dbReference type="AlphaFoldDB" id="A0AA37L7X1"/>
<name>A0AA37L7X1_9PEZI</name>
<reference evidence="2 3" key="1">
    <citation type="submission" date="2022-03" db="EMBL/GenBank/DDBJ databases">
        <title>Genome data of Colletotrichum spp.</title>
        <authorList>
            <person name="Utami Y.D."/>
            <person name="Hiruma K."/>
        </authorList>
    </citation>
    <scope>NUCLEOTIDE SEQUENCE [LARGE SCALE GENOMIC DNA]</scope>
    <source>
        <strain evidence="2 3">MAFF 239500</strain>
    </source>
</reference>
<accession>A0AA37L7X1</accession>
<protein>
    <submittedName>
        <fullName evidence="2">Uncharacterized protein</fullName>
    </submittedName>
</protein>
<dbReference type="GeneID" id="73324409"/>
<dbReference type="RefSeq" id="XP_049125776.1">
    <property type="nucleotide sequence ID" value="XM_049269819.1"/>
</dbReference>
<keyword evidence="1" id="KW-0175">Coiled coil</keyword>
<keyword evidence="3" id="KW-1185">Reference proteome</keyword>
<organism evidence="2 3">
    <name type="scientific">Colletotrichum spaethianum</name>
    <dbReference type="NCBI Taxonomy" id="700344"/>
    <lineage>
        <taxon>Eukaryota</taxon>
        <taxon>Fungi</taxon>
        <taxon>Dikarya</taxon>
        <taxon>Ascomycota</taxon>
        <taxon>Pezizomycotina</taxon>
        <taxon>Sordariomycetes</taxon>
        <taxon>Hypocreomycetidae</taxon>
        <taxon>Glomerellales</taxon>
        <taxon>Glomerellaceae</taxon>
        <taxon>Colletotrichum</taxon>
        <taxon>Colletotrichum spaethianum species complex</taxon>
    </lineage>
</organism>
<dbReference type="Proteomes" id="UP001055115">
    <property type="component" value="Unassembled WGS sequence"/>
</dbReference>
<comment type="caution">
    <text evidence="2">The sequence shown here is derived from an EMBL/GenBank/DDBJ whole genome shotgun (WGS) entry which is preliminary data.</text>
</comment>
<gene>
    <name evidence="2" type="ORF">ColSpa_03607</name>
</gene>
<evidence type="ECO:0000313" key="3">
    <source>
        <dbReference type="Proteomes" id="UP001055115"/>
    </source>
</evidence>
<evidence type="ECO:0000256" key="1">
    <source>
        <dbReference type="SAM" id="Coils"/>
    </source>
</evidence>
<feature type="coiled-coil region" evidence="1">
    <location>
        <begin position="222"/>
        <end position="249"/>
    </location>
</feature>
<proteinExistence type="predicted"/>
<dbReference type="EMBL" id="BQXU01000007">
    <property type="protein sequence ID" value="GKT43426.1"/>
    <property type="molecule type" value="Genomic_DNA"/>
</dbReference>